<feature type="domain" description="ABC transporter" evidence="4">
    <location>
        <begin position="6"/>
        <end position="240"/>
    </location>
</feature>
<dbReference type="InterPro" id="IPR027417">
    <property type="entry name" value="P-loop_NTPase"/>
</dbReference>
<proteinExistence type="predicted"/>
<protein>
    <submittedName>
        <fullName evidence="5">ABC transporter ATP-binding protein</fullName>
    </submittedName>
</protein>
<dbReference type="Proteomes" id="UP000542342">
    <property type="component" value="Unassembled WGS sequence"/>
</dbReference>
<dbReference type="InterPro" id="IPR051782">
    <property type="entry name" value="ABC_Transporter_VariousFunc"/>
</dbReference>
<dbReference type="GO" id="GO:0005524">
    <property type="term" value="F:ATP binding"/>
    <property type="evidence" value="ECO:0007669"/>
    <property type="project" value="UniProtKB-KW"/>
</dbReference>
<dbReference type="AlphaFoldDB" id="A0A7V9ABK9"/>
<evidence type="ECO:0000256" key="3">
    <source>
        <dbReference type="ARBA" id="ARBA00022840"/>
    </source>
</evidence>
<evidence type="ECO:0000313" key="5">
    <source>
        <dbReference type="EMBL" id="MBA2226173.1"/>
    </source>
</evidence>
<dbReference type="InterPro" id="IPR017871">
    <property type="entry name" value="ABC_transporter-like_CS"/>
</dbReference>
<keyword evidence="2" id="KW-0547">Nucleotide-binding</keyword>
<dbReference type="GO" id="GO:0016887">
    <property type="term" value="F:ATP hydrolysis activity"/>
    <property type="evidence" value="ECO:0007669"/>
    <property type="project" value="InterPro"/>
</dbReference>
<dbReference type="PROSITE" id="PS50893">
    <property type="entry name" value="ABC_TRANSPORTER_2"/>
    <property type="match status" value="1"/>
</dbReference>
<sequence length="306" mass="34355">MADVVVETRSLTKVYRDFWGRKKKTALNALDLKIYRGEIFGLLGPNGSGKTTTIKLLLGLLFPTSGDAFVFGEPAAKVEKNERIGYLPEESYLYRFLNAEETLDFYGRLFHLDPEVRRKRAAELIEIVGLSADKKRILKEYSKGMRQRIGLAQALINDPELIILDEPTSGLDPIGTRWMKDLILDLKKKGKTVLMCSHRLDDVQDVCDRIAILYNGDLQEVGEVSRLLADAARLEVRARNVKETPQLKADLEEVFRKHGGTLESVGHPTTTLEDLFLRIVEESKARPGRRYLPPVENGTSGNGSGN</sequence>
<keyword evidence="1" id="KW-0813">Transport</keyword>
<evidence type="ECO:0000256" key="2">
    <source>
        <dbReference type="ARBA" id="ARBA00022741"/>
    </source>
</evidence>
<dbReference type="PANTHER" id="PTHR42939">
    <property type="entry name" value="ABC TRANSPORTER ATP-BINDING PROTEIN ALBC-RELATED"/>
    <property type="match status" value="1"/>
</dbReference>
<organism evidence="5 6">
    <name type="scientific">Thermogemmata fonticola</name>
    <dbReference type="NCBI Taxonomy" id="2755323"/>
    <lineage>
        <taxon>Bacteria</taxon>
        <taxon>Pseudomonadati</taxon>
        <taxon>Planctomycetota</taxon>
        <taxon>Planctomycetia</taxon>
        <taxon>Gemmatales</taxon>
        <taxon>Gemmataceae</taxon>
        <taxon>Thermogemmata</taxon>
    </lineage>
</organism>
<dbReference type="EMBL" id="JACEFB010000004">
    <property type="protein sequence ID" value="MBA2226173.1"/>
    <property type="molecule type" value="Genomic_DNA"/>
</dbReference>
<dbReference type="InterPro" id="IPR003593">
    <property type="entry name" value="AAA+_ATPase"/>
</dbReference>
<evidence type="ECO:0000313" key="6">
    <source>
        <dbReference type="Proteomes" id="UP000542342"/>
    </source>
</evidence>
<reference evidence="5 6" key="1">
    <citation type="submission" date="2020-07" db="EMBL/GenBank/DDBJ databases">
        <title>Thermogemmata thermophila gen. nov., sp. nov., a novel moderate thermophilic planctomycete from a Kamchatka hot spring.</title>
        <authorList>
            <person name="Elcheninov A.G."/>
            <person name="Podosokorskaya O.A."/>
            <person name="Kovaleva O.L."/>
            <person name="Novikov A."/>
            <person name="Bonch-Osmolovskaya E.A."/>
            <person name="Toshchakov S.V."/>
            <person name="Kublanov I.V."/>
        </authorList>
    </citation>
    <scope>NUCLEOTIDE SEQUENCE [LARGE SCALE GENOMIC DNA]</scope>
    <source>
        <strain evidence="5 6">2918</strain>
    </source>
</reference>
<name>A0A7V9ABK9_9BACT</name>
<evidence type="ECO:0000256" key="1">
    <source>
        <dbReference type="ARBA" id="ARBA00022448"/>
    </source>
</evidence>
<accession>A0A7V9ABK9</accession>
<dbReference type="PROSITE" id="PS00211">
    <property type="entry name" value="ABC_TRANSPORTER_1"/>
    <property type="match status" value="1"/>
</dbReference>
<dbReference type="Gene3D" id="3.40.50.300">
    <property type="entry name" value="P-loop containing nucleotide triphosphate hydrolases"/>
    <property type="match status" value="1"/>
</dbReference>
<keyword evidence="3 5" id="KW-0067">ATP-binding</keyword>
<dbReference type="RefSeq" id="WP_194537594.1">
    <property type="nucleotide sequence ID" value="NZ_JACEFB010000004.1"/>
</dbReference>
<dbReference type="InterPro" id="IPR003439">
    <property type="entry name" value="ABC_transporter-like_ATP-bd"/>
</dbReference>
<gene>
    <name evidence="5" type="ORF">H0921_08365</name>
</gene>
<dbReference type="SMART" id="SM00382">
    <property type="entry name" value="AAA"/>
    <property type="match status" value="1"/>
</dbReference>
<evidence type="ECO:0000259" key="4">
    <source>
        <dbReference type="PROSITE" id="PS50893"/>
    </source>
</evidence>
<dbReference type="SUPFAM" id="SSF52540">
    <property type="entry name" value="P-loop containing nucleoside triphosphate hydrolases"/>
    <property type="match status" value="1"/>
</dbReference>
<dbReference type="PANTHER" id="PTHR42939:SF1">
    <property type="entry name" value="ABC TRANSPORTER ATP-BINDING PROTEIN ALBC-RELATED"/>
    <property type="match status" value="1"/>
</dbReference>
<dbReference type="Pfam" id="PF00005">
    <property type="entry name" value="ABC_tran"/>
    <property type="match status" value="1"/>
</dbReference>
<dbReference type="CDD" id="cd03230">
    <property type="entry name" value="ABC_DR_subfamily_A"/>
    <property type="match status" value="1"/>
</dbReference>
<keyword evidence="6" id="KW-1185">Reference proteome</keyword>
<comment type="caution">
    <text evidence="5">The sequence shown here is derived from an EMBL/GenBank/DDBJ whole genome shotgun (WGS) entry which is preliminary data.</text>
</comment>